<sequence>MKYRIVFVLTPAFDPNAGGVQRTTFKLGNYFTNQGHEVAYYSFSVGGHTECQYGELFHSRQPGGCSNRENLNYLEEVCVSFNPDFVINQMPYDYPITERLGKLKKTHDFILLGCLRNSLFSVVNNLEKTMQEMLPDSLFKLFNNPVGRKMALERHKYLHRKSLKHILSNHDRYILLSPPNNKELKYFVGDFMQEKVLAIPNSIPEVQDEPGEKEKIILHVGRLNDDQKRSDLLLPFWKACKDRLLGWKFVVVGDGPYMAEMKEQISQQKIDRITLKGFQKPESYYKKASIFMMPSAYEGFPNTILEAQSYGCPVLAYKSYDALSWIVNDGTDAFLTDPYRVDEMADSAVALATNEKERMKAQSAALVNAARFTIDKVGEQWEELFGHLADV</sequence>
<evidence type="ECO:0000259" key="1">
    <source>
        <dbReference type="Pfam" id="PF00534"/>
    </source>
</evidence>
<proteinExistence type="predicted"/>
<dbReference type="Pfam" id="PF00534">
    <property type="entry name" value="Glycos_transf_1"/>
    <property type="match status" value="1"/>
</dbReference>
<dbReference type="PANTHER" id="PTHR45947:SF3">
    <property type="entry name" value="SULFOQUINOVOSYL TRANSFERASE SQD2"/>
    <property type="match status" value="1"/>
</dbReference>
<dbReference type="PANTHER" id="PTHR45947">
    <property type="entry name" value="SULFOQUINOVOSYL TRANSFERASE SQD2"/>
    <property type="match status" value="1"/>
</dbReference>
<organism evidence="2 3">
    <name type="scientific">Rhodohalobacter barkolensis</name>
    <dbReference type="NCBI Taxonomy" id="2053187"/>
    <lineage>
        <taxon>Bacteria</taxon>
        <taxon>Pseudomonadati</taxon>
        <taxon>Balneolota</taxon>
        <taxon>Balneolia</taxon>
        <taxon>Balneolales</taxon>
        <taxon>Balneolaceae</taxon>
        <taxon>Rhodohalobacter</taxon>
    </lineage>
</organism>
<dbReference type="InterPro" id="IPR001296">
    <property type="entry name" value="Glyco_trans_1"/>
</dbReference>
<evidence type="ECO:0000313" key="2">
    <source>
        <dbReference type="EMBL" id="PKD43266.1"/>
    </source>
</evidence>
<protein>
    <recommendedName>
        <fullName evidence="1">Glycosyl transferase family 1 domain-containing protein</fullName>
    </recommendedName>
</protein>
<dbReference type="AlphaFoldDB" id="A0A2N0VGE1"/>
<evidence type="ECO:0000313" key="3">
    <source>
        <dbReference type="Proteomes" id="UP000233398"/>
    </source>
</evidence>
<accession>A0A2N0VGE1</accession>
<dbReference type="EMBL" id="PISP01000003">
    <property type="protein sequence ID" value="PKD43266.1"/>
    <property type="molecule type" value="Genomic_DNA"/>
</dbReference>
<comment type="caution">
    <text evidence="2">The sequence shown here is derived from an EMBL/GenBank/DDBJ whole genome shotgun (WGS) entry which is preliminary data.</text>
</comment>
<name>A0A2N0VGE1_9BACT</name>
<dbReference type="OrthoDB" id="9790710at2"/>
<feature type="domain" description="Glycosyl transferase family 1" evidence="1">
    <location>
        <begin position="211"/>
        <end position="364"/>
    </location>
</feature>
<dbReference type="RefSeq" id="WP_101073740.1">
    <property type="nucleotide sequence ID" value="NZ_PISP01000003.1"/>
</dbReference>
<reference evidence="2 3" key="1">
    <citation type="submission" date="2017-11" db="EMBL/GenBank/DDBJ databases">
        <title>Rhodohalobacter 15182 sp. nov., isolated from a salt lake.</title>
        <authorList>
            <person name="Han S."/>
        </authorList>
    </citation>
    <scope>NUCLEOTIDE SEQUENCE [LARGE SCALE GENOMIC DNA]</scope>
    <source>
        <strain evidence="2 3">15182</strain>
    </source>
</reference>
<dbReference type="Proteomes" id="UP000233398">
    <property type="component" value="Unassembled WGS sequence"/>
</dbReference>
<dbReference type="InterPro" id="IPR050194">
    <property type="entry name" value="Glycosyltransferase_grp1"/>
</dbReference>
<dbReference type="GO" id="GO:0016757">
    <property type="term" value="F:glycosyltransferase activity"/>
    <property type="evidence" value="ECO:0007669"/>
    <property type="project" value="TreeGrafter"/>
</dbReference>
<gene>
    <name evidence="2" type="ORF">CWD77_11670</name>
</gene>
<keyword evidence="3" id="KW-1185">Reference proteome</keyword>
<dbReference type="SUPFAM" id="SSF53756">
    <property type="entry name" value="UDP-Glycosyltransferase/glycogen phosphorylase"/>
    <property type="match status" value="1"/>
</dbReference>
<dbReference type="Gene3D" id="3.40.50.2000">
    <property type="entry name" value="Glycogen Phosphorylase B"/>
    <property type="match status" value="2"/>
</dbReference>